<dbReference type="InterPro" id="IPR029039">
    <property type="entry name" value="Flavoprotein-like_sf"/>
</dbReference>
<organism evidence="5 6">
    <name type="scientific">Glutamicibacter ectropisis</name>
    <dbReference type="NCBI Taxonomy" id="3046593"/>
    <lineage>
        <taxon>Bacteria</taxon>
        <taxon>Bacillati</taxon>
        <taxon>Actinomycetota</taxon>
        <taxon>Actinomycetes</taxon>
        <taxon>Micrococcales</taxon>
        <taxon>Micrococcaceae</taxon>
        <taxon>Glutamicibacter</taxon>
    </lineage>
</organism>
<keyword evidence="6" id="KW-1185">Reference proteome</keyword>
<dbReference type="EMBL" id="CP125942">
    <property type="protein sequence ID" value="XAO46534.1"/>
    <property type="molecule type" value="Genomic_DNA"/>
</dbReference>
<evidence type="ECO:0000256" key="2">
    <source>
        <dbReference type="ARBA" id="ARBA00022643"/>
    </source>
</evidence>
<evidence type="ECO:0000259" key="4">
    <source>
        <dbReference type="Pfam" id="PF03358"/>
    </source>
</evidence>
<dbReference type="PANTHER" id="PTHR43408:SF2">
    <property type="entry name" value="FMN REDUCTASE (NADPH)"/>
    <property type="match status" value="1"/>
</dbReference>
<dbReference type="InterPro" id="IPR051814">
    <property type="entry name" value="NAD(P)H-dep_FMN_reductase"/>
</dbReference>
<dbReference type="GO" id="GO:0016491">
    <property type="term" value="F:oxidoreductase activity"/>
    <property type="evidence" value="ECO:0007669"/>
    <property type="project" value="UniProtKB-KW"/>
</dbReference>
<dbReference type="SUPFAM" id="SSF52218">
    <property type="entry name" value="Flavoproteins"/>
    <property type="match status" value="1"/>
</dbReference>
<protein>
    <submittedName>
        <fullName evidence="5">NAD(P)H-dependent oxidoreductase</fullName>
    </submittedName>
</protein>
<dbReference type="PANTHER" id="PTHR43408">
    <property type="entry name" value="FMN REDUCTASE (NADPH)"/>
    <property type="match status" value="1"/>
</dbReference>
<dbReference type="RefSeq" id="WP_345472913.1">
    <property type="nucleotide sequence ID" value="NZ_CP125942.1"/>
</dbReference>
<dbReference type="KEGG" id="gey:QMQ05_03090"/>
<evidence type="ECO:0000313" key="6">
    <source>
        <dbReference type="Proteomes" id="UP001486888"/>
    </source>
</evidence>
<dbReference type="NCBIfam" id="TIGR04037">
    <property type="entry name" value="LLM_duo_CE1759"/>
    <property type="match status" value="1"/>
</dbReference>
<evidence type="ECO:0000313" key="5">
    <source>
        <dbReference type="EMBL" id="XAO46534.1"/>
    </source>
</evidence>
<sequence>MSKSVVIISGGLGTPSSSSLLGRQIGDSIAEKLTSAGVQADVSNIELREYASEITNNMLTGFAAPKLQRVIDTVTAADVLVAVTPVFTASISGLFKSFLDILDPKSLNGKPVVLAATAGTQRHQLAIDYAMRPIFSYLRATIMPTTVFAASEDFGGQGIAGTLAERTRRVAGEVLLSLGATNGRLDADTDLGDTRSIAPSVSEFADPNDEMTSLPFEALLANVKASNN</sequence>
<dbReference type="Gene3D" id="3.40.50.360">
    <property type="match status" value="1"/>
</dbReference>
<dbReference type="Proteomes" id="UP001486888">
    <property type="component" value="Chromosome"/>
</dbReference>
<reference evidence="5 6" key="1">
    <citation type="submission" date="2023-05" db="EMBL/GenBank/DDBJ databases">
        <title>Glutamicibacter sp. B1, complete genome.</title>
        <authorList>
            <person name="Long Y.H."/>
            <person name="Fang T."/>
            <person name="Li X.Y."/>
        </authorList>
    </citation>
    <scope>NUCLEOTIDE SEQUENCE [LARGE SCALE GENOMIC DNA]</scope>
    <source>
        <strain evidence="5 6">B1</strain>
    </source>
</reference>
<keyword evidence="1" id="KW-0285">Flavoprotein</keyword>
<keyword evidence="2" id="KW-0288">FMN</keyword>
<accession>A0AAU6WFS7</accession>
<evidence type="ECO:0000256" key="1">
    <source>
        <dbReference type="ARBA" id="ARBA00022630"/>
    </source>
</evidence>
<dbReference type="InterPro" id="IPR005025">
    <property type="entry name" value="FMN_Rdtase-like_dom"/>
</dbReference>
<proteinExistence type="predicted"/>
<name>A0AAU6WFS7_9MICC</name>
<dbReference type="Pfam" id="PF03358">
    <property type="entry name" value="FMN_red"/>
    <property type="match status" value="1"/>
</dbReference>
<dbReference type="AlphaFoldDB" id="A0AAU6WFS7"/>
<feature type="domain" description="NADPH-dependent FMN reductase-like" evidence="4">
    <location>
        <begin position="5"/>
        <end position="153"/>
    </location>
</feature>
<keyword evidence="3" id="KW-0560">Oxidoreductase</keyword>
<dbReference type="InterPro" id="IPR023932">
    <property type="entry name" value="CE1759_FMN_reduct"/>
</dbReference>
<gene>
    <name evidence="5" type="ORF">QMQ05_03090</name>
</gene>
<evidence type="ECO:0000256" key="3">
    <source>
        <dbReference type="ARBA" id="ARBA00023002"/>
    </source>
</evidence>